<organism evidence="1 2">
    <name type="scientific">Celerinatantimonas yamalensis</name>
    <dbReference type="NCBI Taxonomy" id="559956"/>
    <lineage>
        <taxon>Bacteria</taxon>
        <taxon>Pseudomonadati</taxon>
        <taxon>Pseudomonadota</taxon>
        <taxon>Gammaproteobacteria</taxon>
        <taxon>Celerinatantimonadaceae</taxon>
        <taxon>Celerinatantimonas</taxon>
    </lineage>
</organism>
<dbReference type="EMBL" id="JBEQCT010000008">
    <property type="protein sequence ID" value="MFM2486418.1"/>
    <property type="molecule type" value="Genomic_DNA"/>
</dbReference>
<dbReference type="Gene3D" id="3.15.10.40">
    <property type="entry name" value="Uncharacterised protein PF07273, DUF1439"/>
    <property type="match status" value="1"/>
</dbReference>
<accession>A0ABW9G9Y2</accession>
<keyword evidence="2" id="KW-1185">Reference proteome</keyword>
<dbReference type="InterPro" id="IPR010835">
    <property type="entry name" value="DUF1439"/>
</dbReference>
<proteinExistence type="predicted"/>
<protein>
    <submittedName>
        <fullName evidence="1">DUF1439 domain-containing protein</fullName>
    </submittedName>
</protein>
<evidence type="ECO:0000313" key="1">
    <source>
        <dbReference type="EMBL" id="MFM2486418.1"/>
    </source>
</evidence>
<dbReference type="Pfam" id="PF07273">
    <property type="entry name" value="DUF1439"/>
    <property type="match status" value="1"/>
</dbReference>
<sequence>MKKTLWLMLLSSVLLSGCGYNITEADISNYLQHHVDYKKTYRLGSLLEVDTDLSQLKVKIDPNNQQRVQLNGLLQLHISSFIKNFDFTSHGTFKAKPVYNKEEGAIYLEDMSIQLSDVKPDKYSSIASKFLPKLEQSMRVYLQSHPVYQLDTNKSKQKMIKYFADRIEVQPGYLHLVYKL</sequence>
<evidence type="ECO:0000313" key="2">
    <source>
        <dbReference type="Proteomes" id="UP001629953"/>
    </source>
</evidence>
<dbReference type="PROSITE" id="PS51257">
    <property type="entry name" value="PROKAR_LIPOPROTEIN"/>
    <property type="match status" value="1"/>
</dbReference>
<name>A0ABW9G9Y2_9GAMM</name>
<comment type="caution">
    <text evidence="1">The sequence shown here is derived from an EMBL/GenBank/DDBJ whole genome shotgun (WGS) entry which is preliminary data.</text>
</comment>
<gene>
    <name evidence="1" type="ORF">ABUE30_15370</name>
</gene>
<dbReference type="Proteomes" id="UP001629953">
    <property type="component" value="Unassembled WGS sequence"/>
</dbReference>
<dbReference type="RefSeq" id="WP_408624718.1">
    <property type="nucleotide sequence ID" value="NZ_JBEQCT010000008.1"/>
</dbReference>
<reference evidence="1 2" key="1">
    <citation type="journal article" date="2013" name="Int. J. Syst. Evol. Microbiol.">
        <title>Celerinatantimonas yamalensis sp. nov., a cold-adapted diazotrophic bacterium from a cold permafrost brine.</title>
        <authorList>
            <person name="Shcherbakova V."/>
            <person name="Chuvilskaya N."/>
            <person name="Rivkina E."/>
            <person name="Demidov N."/>
            <person name="Uchaeva V."/>
            <person name="Suetin S."/>
            <person name="Suzina N."/>
            <person name="Gilichinsky D."/>
        </authorList>
    </citation>
    <scope>NUCLEOTIDE SEQUENCE [LARGE SCALE GENOMIC DNA]</scope>
    <source>
        <strain evidence="1 2">C7</strain>
    </source>
</reference>